<dbReference type="SUPFAM" id="SSF54631">
    <property type="entry name" value="CBS-domain pair"/>
    <property type="match status" value="2"/>
</dbReference>
<dbReference type="PANTHER" id="PTHR13780">
    <property type="entry name" value="AMP-ACTIVATED PROTEIN KINASE, GAMMA REGULATORY SUBUNIT"/>
    <property type="match status" value="1"/>
</dbReference>
<dbReference type="Pfam" id="PF00571">
    <property type="entry name" value="CBS"/>
    <property type="match status" value="2"/>
</dbReference>
<name>A0A2V0P1Z2_9CHLO</name>
<evidence type="ECO:0000259" key="4">
    <source>
        <dbReference type="PROSITE" id="PS51371"/>
    </source>
</evidence>
<sequence>MATATSAVFAGAKEFLRQNHLAPLLTNDLPALQTLNKWTTVGTALQALDKARVLSCPVLDEDGEYFGCLSVNDLIRSLNATLQAKDPEWTEKLDEMTPADLLSLGKEFCAQTVDKLQHAGDLWLLNADDASTLMDAVHHRLYVCSTAQPGRMIRSPSQKTTVVNVTPGSERMAASGLKVTHVVSQTDVIKLLWQNRACFGPTLNATIEELEMDDGACWTVPASMPALEAFGFMARDHKSSLGLVDAGKLVANLSVSDLRGLTPEEFPLLLLSAAEFVAVRNGIAGVTKEEALAGKRVAGAKEGGYAAVFAAAPVVTVSTSSTFEEVLGALVNKSLHRIYVVDGAGAAVSIVTPTDILRLITRA</sequence>
<feature type="domain" description="CBS" evidence="4">
    <location>
        <begin position="310"/>
        <end position="363"/>
    </location>
</feature>
<dbReference type="PANTHER" id="PTHR13780:SF128">
    <property type="entry name" value="CBS DOMAIN-CONTAINING PROTEIN"/>
    <property type="match status" value="1"/>
</dbReference>
<organism evidence="5 6">
    <name type="scientific">Raphidocelis subcapitata</name>
    <dbReference type="NCBI Taxonomy" id="307507"/>
    <lineage>
        <taxon>Eukaryota</taxon>
        <taxon>Viridiplantae</taxon>
        <taxon>Chlorophyta</taxon>
        <taxon>core chlorophytes</taxon>
        <taxon>Chlorophyceae</taxon>
        <taxon>CS clade</taxon>
        <taxon>Sphaeropleales</taxon>
        <taxon>Selenastraceae</taxon>
        <taxon>Raphidocelis</taxon>
    </lineage>
</organism>
<evidence type="ECO:0000256" key="2">
    <source>
        <dbReference type="ARBA" id="ARBA00023122"/>
    </source>
</evidence>
<dbReference type="GO" id="GO:0005737">
    <property type="term" value="C:cytoplasm"/>
    <property type="evidence" value="ECO:0007669"/>
    <property type="project" value="TreeGrafter"/>
</dbReference>
<evidence type="ECO:0000256" key="1">
    <source>
        <dbReference type="ARBA" id="ARBA00022737"/>
    </source>
</evidence>
<keyword evidence="2 3" id="KW-0129">CBS domain</keyword>
<dbReference type="FunCoup" id="A0A2V0P1Z2">
    <property type="interactions" value="69"/>
</dbReference>
<evidence type="ECO:0000256" key="3">
    <source>
        <dbReference type="PROSITE-ProRule" id="PRU00703"/>
    </source>
</evidence>
<dbReference type="InterPro" id="IPR000644">
    <property type="entry name" value="CBS_dom"/>
</dbReference>
<evidence type="ECO:0000313" key="6">
    <source>
        <dbReference type="Proteomes" id="UP000247498"/>
    </source>
</evidence>
<keyword evidence="6" id="KW-1185">Reference proteome</keyword>
<dbReference type="Gene3D" id="3.10.580.10">
    <property type="entry name" value="CBS-domain"/>
    <property type="match status" value="2"/>
</dbReference>
<protein>
    <recommendedName>
        <fullName evidence="4">CBS domain-containing protein</fullName>
    </recommendedName>
</protein>
<dbReference type="Proteomes" id="UP000247498">
    <property type="component" value="Unassembled WGS sequence"/>
</dbReference>
<dbReference type="EMBL" id="BDRX01000022">
    <property type="protein sequence ID" value="GBF91217.1"/>
    <property type="molecule type" value="Genomic_DNA"/>
</dbReference>
<dbReference type="InterPro" id="IPR046342">
    <property type="entry name" value="CBS_dom_sf"/>
</dbReference>
<dbReference type="AlphaFoldDB" id="A0A2V0P1Z2"/>
<dbReference type="InterPro" id="IPR050511">
    <property type="entry name" value="AMPK_gamma/SDS23_families"/>
</dbReference>
<accession>A0A2V0P1Z2</accession>
<dbReference type="SMART" id="SM00116">
    <property type="entry name" value="CBS"/>
    <property type="match status" value="3"/>
</dbReference>
<dbReference type="PROSITE" id="PS51371">
    <property type="entry name" value="CBS"/>
    <property type="match status" value="2"/>
</dbReference>
<comment type="caution">
    <text evidence="5">The sequence shown here is derived from an EMBL/GenBank/DDBJ whole genome shotgun (WGS) entry which is preliminary data.</text>
</comment>
<proteinExistence type="predicted"/>
<feature type="domain" description="CBS" evidence="4">
    <location>
        <begin position="28"/>
        <end position="88"/>
    </location>
</feature>
<gene>
    <name evidence="5" type="ORF">Rsub_04886</name>
</gene>
<dbReference type="STRING" id="307507.A0A2V0P1Z2"/>
<reference evidence="5 6" key="1">
    <citation type="journal article" date="2018" name="Sci. Rep.">
        <title>Raphidocelis subcapitata (=Pseudokirchneriella subcapitata) provides an insight into genome evolution and environmental adaptations in the Sphaeropleales.</title>
        <authorList>
            <person name="Suzuki S."/>
            <person name="Yamaguchi H."/>
            <person name="Nakajima N."/>
            <person name="Kawachi M."/>
        </authorList>
    </citation>
    <scope>NUCLEOTIDE SEQUENCE [LARGE SCALE GENOMIC DNA]</scope>
    <source>
        <strain evidence="5 6">NIES-35</strain>
    </source>
</reference>
<dbReference type="OrthoDB" id="449052at2759"/>
<dbReference type="InParanoid" id="A0A2V0P1Z2"/>
<keyword evidence="1" id="KW-0677">Repeat</keyword>
<evidence type="ECO:0000313" key="5">
    <source>
        <dbReference type="EMBL" id="GBF91217.1"/>
    </source>
</evidence>
<dbReference type="GO" id="GO:0005634">
    <property type="term" value="C:nucleus"/>
    <property type="evidence" value="ECO:0007669"/>
    <property type="project" value="TreeGrafter"/>
</dbReference>